<dbReference type="EnsemblFungi" id="FOXG_05988T0">
    <property type="protein sequence ID" value="FOXG_05988P0"/>
    <property type="gene ID" value="FOXG_05988"/>
</dbReference>
<proteinExistence type="predicted"/>
<reference evidence="2" key="2">
    <citation type="submission" date="2025-08" db="UniProtKB">
        <authorList>
            <consortium name="EnsemblFungi"/>
        </authorList>
    </citation>
    <scope>IDENTIFICATION</scope>
    <source>
        <strain evidence="2">4287 / CBS 123668 / FGSC 9935 / NRRL 34936</strain>
    </source>
</reference>
<dbReference type="Proteomes" id="UP000002489">
    <property type="component" value="Unassembled WGS sequence"/>
</dbReference>
<feature type="compositionally biased region" description="Polar residues" evidence="1">
    <location>
        <begin position="16"/>
        <end position="41"/>
    </location>
</feature>
<sequence>MPETSEELVQKLVLPSHTSELSSQYGTKISKNSGRSWTKPS</sequence>
<protein>
    <submittedName>
        <fullName evidence="2">Uncharacterized protein</fullName>
    </submittedName>
</protein>
<dbReference type="AlphaFoldDB" id="A0A0D2XPV0"/>
<feature type="region of interest" description="Disordered" evidence="1">
    <location>
        <begin position="1"/>
        <end position="41"/>
    </location>
</feature>
<reference evidence="3" key="1">
    <citation type="journal article" date="2012" name="Mol. Plant Microbe Interact.">
        <title>A highly conserved effector in Fusarium oxysporum is required for full virulence on Arabidopsis.</title>
        <authorList>
            <person name="Thatcher L.F."/>
            <person name="Gardiner D.M."/>
            <person name="Kazan K."/>
            <person name="Manners J."/>
        </authorList>
    </citation>
    <scope>NUCLEOTIDE SEQUENCE [LARGE SCALE GENOMIC DNA]</scope>
    <source>
        <strain evidence="3">Fo5176</strain>
    </source>
</reference>
<evidence type="ECO:0000256" key="1">
    <source>
        <dbReference type="SAM" id="MobiDB-lite"/>
    </source>
</evidence>
<organism evidence="2 3">
    <name type="scientific">Fusarium oxysporum (strain Fo5176)</name>
    <name type="common">Fusarium vascular wilt</name>
    <dbReference type="NCBI Taxonomy" id="660025"/>
    <lineage>
        <taxon>Eukaryota</taxon>
        <taxon>Fungi</taxon>
        <taxon>Dikarya</taxon>
        <taxon>Ascomycota</taxon>
        <taxon>Pezizomycotina</taxon>
        <taxon>Sordariomycetes</taxon>
        <taxon>Hypocreomycetidae</taxon>
        <taxon>Hypocreales</taxon>
        <taxon>Nectriaceae</taxon>
        <taxon>Fusarium</taxon>
        <taxon>Fusarium oxysporum species complex</taxon>
    </lineage>
</organism>
<evidence type="ECO:0000313" key="2">
    <source>
        <dbReference type="EnsemblFungi" id="FOXG_05988P0"/>
    </source>
</evidence>
<evidence type="ECO:0000313" key="3">
    <source>
        <dbReference type="Proteomes" id="UP000002489"/>
    </source>
</evidence>
<name>A0A0D2XPV0_FUSOF</name>
<accession>A0A0D2XPV0</accession>